<gene>
    <name evidence="1" type="ORF">AVEN_222188_1</name>
</gene>
<dbReference type="Proteomes" id="UP000499080">
    <property type="component" value="Unassembled WGS sequence"/>
</dbReference>
<name>A0A4Y2XB29_ARAVE</name>
<evidence type="ECO:0000313" key="1">
    <source>
        <dbReference type="EMBL" id="GBO46821.1"/>
    </source>
</evidence>
<proteinExistence type="predicted"/>
<accession>A0A4Y2XB29</accession>
<evidence type="ECO:0000313" key="2">
    <source>
        <dbReference type="Proteomes" id="UP000499080"/>
    </source>
</evidence>
<sequence length="104" mass="12076">MSQKAEDLAAKMSQKEFVATDGLFHCWRKQKNVILKQTHGKQKSADVTAVDQWIEKEWLELIASYAPKDAYNADESGLYYRTMPSHFFFSRVKVQKAIKFQRSA</sequence>
<dbReference type="EMBL" id="BGPR01074750">
    <property type="protein sequence ID" value="GBO46821.1"/>
    <property type="molecule type" value="Genomic_DNA"/>
</dbReference>
<organism evidence="1 2">
    <name type="scientific">Araneus ventricosus</name>
    <name type="common">Orbweaver spider</name>
    <name type="synonym">Epeira ventricosa</name>
    <dbReference type="NCBI Taxonomy" id="182803"/>
    <lineage>
        <taxon>Eukaryota</taxon>
        <taxon>Metazoa</taxon>
        <taxon>Ecdysozoa</taxon>
        <taxon>Arthropoda</taxon>
        <taxon>Chelicerata</taxon>
        <taxon>Arachnida</taxon>
        <taxon>Araneae</taxon>
        <taxon>Araneomorphae</taxon>
        <taxon>Entelegynae</taxon>
        <taxon>Araneoidea</taxon>
        <taxon>Araneidae</taxon>
        <taxon>Araneus</taxon>
    </lineage>
</organism>
<protein>
    <submittedName>
        <fullName evidence="1">Uncharacterized protein</fullName>
    </submittedName>
</protein>
<dbReference type="AlphaFoldDB" id="A0A4Y2XB29"/>
<dbReference type="OrthoDB" id="6430169at2759"/>
<reference evidence="1 2" key="1">
    <citation type="journal article" date="2019" name="Sci. Rep.">
        <title>Orb-weaving spider Araneus ventricosus genome elucidates the spidroin gene catalogue.</title>
        <authorList>
            <person name="Kono N."/>
            <person name="Nakamura H."/>
            <person name="Ohtoshi R."/>
            <person name="Moran D.A.P."/>
            <person name="Shinohara A."/>
            <person name="Yoshida Y."/>
            <person name="Fujiwara M."/>
            <person name="Mori M."/>
            <person name="Tomita M."/>
            <person name="Arakawa K."/>
        </authorList>
    </citation>
    <scope>NUCLEOTIDE SEQUENCE [LARGE SCALE GENOMIC DNA]</scope>
</reference>
<comment type="caution">
    <text evidence="1">The sequence shown here is derived from an EMBL/GenBank/DDBJ whole genome shotgun (WGS) entry which is preliminary data.</text>
</comment>
<keyword evidence="2" id="KW-1185">Reference proteome</keyword>